<dbReference type="Proteomes" id="UP000522081">
    <property type="component" value="Unassembled WGS sequence"/>
</dbReference>
<reference evidence="2 3" key="1">
    <citation type="submission" date="2020-07" db="EMBL/GenBank/DDBJ databases">
        <title>Genomic Encyclopedia of Type Strains, Phase IV (KMG-IV): sequencing the most valuable type-strain genomes for metagenomic binning, comparative biology and taxonomic classification.</title>
        <authorList>
            <person name="Goeker M."/>
        </authorList>
    </citation>
    <scope>NUCLEOTIDE SEQUENCE [LARGE SCALE GENOMIC DNA]</scope>
    <source>
        <strain evidence="2 3">DSM 29043</strain>
    </source>
</reference>
<dbReference type="Pfam" id="PF08241">
    <property type="entry name" value="Methyltransf_11"/>
    <property type="match status" value="1"/>
</dbReference>
<dbReference type="RefSeq" id="WP_179406043.1">
    <property type="nucleotide sequence ID" value="NZ_BMGF01000001.1"/>
</dbReference>
<dbReference type="Gene3D" id="3.40.50.150">
    <property type="entry name" value="Vaccinia Virus protein VP39"/>
    <property type="match status" value="1"/>
</dbReference>
<comment type="caution">
    <text evidence="2">The sequence shown here is derived from an EMBL/GenBank/DDBJ whole genome shotgun (WGS) entry which is preliminary data.</text>
</comment>
<dbReference type="InterPro" id="IPR029063">
    <property type="entry name" value="SAM-dependent_MTases_sf"/>
</dbReference>
<evidence type="ECO:0000313" key="2">
    <source>
        <dbReference type="EMBL" id="NYH94090.1"/>
    </source>
</evidence>
<sequence>MGFGSWWDDKVVPRCIRFACGAKPIMELRSQLVPSAAGRVLELGCGGGINLELYDTSRVTAFAGIDPSEKGIEYAREAAAKRGMNSDIRQGFGEELPFADDTFDTVVSTFTLCSVSDHARTIGELRRVLKPGGTFLFAEHGRSPDRNVARWQDRIEPAWKRVFGGCHLSRPISPAIADSGFDSEPAGSGYLLPGPRFATWVEWGRAVKPA</sequence>
<dbReference type="AlphaFoldDB" id="A0A7Y9XT80"/>
<proteinExistence type="predicted"/>
<protein>
    <submittedName>
        <fullName evidence="2">Ubiquinone/menaquinone biosynthesis C-methylase UbiE</fullName>
    </submittedName>
</protein>
<dbReference type="InterPro" id="IPR052356">
    <property type="entry name" value="Thiol_S-MT"/>
</dbReference>
<dbReference type="GO" id="GO:0032259">
    <property type="term" value="P:methylation"/>
    <property type="evidence" value="ECO:0007669"/>
    <property type="project" value="UniProtKB-KW"/>
</dbReference>
<organism evidence="2 3">
    <name type="scientific">Novosphingobium marinum</name>
    <dbReference type="NCBI Taxonomy" id="1514948"/>
    <lineage>
        <taxon>Bacteria</taxon>
        <taxon>Pseudomonadati</taxon>
        <taxon>Pseudomonadota</taxon>
        <taxon>Alphaproteobacteria</taxon>
        <taxon>Sphingomonadales</taxon>
        <taxon>Sphingomonadaceae</taxon>
        <taxon>Novosphingobium</taxon>
    </lineage>
</organism>
<dbReference type="PANTHER" id="PTHR45036:SF1">
    <property type="entry name" value="METHYLTRANSFERASE LIKE 7A"/>
    <property type="match status" value="1"/>
</dbReference>
<dbReference type="EMBL" id="JACBZF010000001">
    <property type="protein sequence ID" value="NYH94090.1"/>
    <property type="molecule type" value="Genomic_DNA"/>
</dbReference>
<keyword evidence="3" id="KW-1185">Reference proteome</keyword>
<dbReference type="PANTHER" id="PTHR45036">
    <property type="entry name" value="METHYLTRANSFERASE LIKE 7B"/>
    <property type="match status" value="1"/>
</dbReference>
<dbReference type="GO" id="GO:0008757">
    <property type="term" value="F:S-adenosylmethionine-dependent methyltransferase activity"/>
    <property type="evidence" value="ECO:0007669"/>
    <property type="project" value="InterPro"/>
</dbReference>
<name>A0A7Y9XT80_9SPHN</name>
<dbReference type="SUPFAM" id="SSF53335">
    <property type="entry name" value="S-adenosyl-L-methionine-dependent methyltransferases"/>
    <property type="match status" value="1"/>
</dbReference>
<keyword evidence="2" id="KW-0489">Methyltransferase</keyword>
<dbReference type="CDD" id="cd02440">
    <property type="entry name" value="AdoMet_MTases"/>
    <property type="match status" value="1"/>
</dbReference>
<keyword evidence="2" id="KW-0808">Transferase</keyword>
<gene>
    <name evidence="2" type="ORF">FHS75_000395</name>
</gene>
<keyword evidence="2" id="KW-0830">Ubiquinone</keyword>
<evidence type="ECO:0000313" key="3">
    <source>
        <dbReference type="Proteomes" id="UP000522081"/>
    </source>
</evidence>
<feature type="domain" description="Methyltransferase type 11" evidence="1">
    <location>
        <begin position="41"/>
        <end position="137"/>
    </location>
</feature>
<evidence type="ECO:0000259" key="1">
    <source>
        <dbReference type="Pfam" id="PF08241"/>
    </source>
</evidence>
<dbReference type="InterPro" id="IPR013216">
    <property type="entry name" value="Methyltransf_11"/>
</dbReference>
<accession>A0A7Y9XT80</accession>